<organism evidence="6 7">
    <name type="scientific">Salinisphaera aquimarina</name>
    <dbReference type="NCBI Taxonomy" id="2094031"/>
    <lineage>
        <taxon>Bacteria</taxon>
        <taxon>Pseudomonadati</taxon>
        <taxon>Pseudomonadota</taxon>
        <taxon>Gammaproteobacteria</taxon>
        <taxon>Salinisphaerales</taxon>
        <taxon>Salinisphaeraceae</taxon>
        <taxon>Salinisphaera</taxon>
    </lineage>
</organism>
<reference evidence="7" key="1">
    <citation type="journal article" date="2019" name="Int. J. Syst. Evol. Microbiol.">
        <title>The Global Catalogue of Microorganisms (GCM) 10K type strain sequencing project: providing services to taxonomists for standard genome sequencing and annotation.</title>
        <authorList>
            <consortium name="The Broad Institute Genomics Platform"/>
            <consortium name="The Broad Institute Genome Sequencing Center for Infectious Disease"/>
            <person name="Wu L."/>
            <person name="Ma J."/>
        </authorList>
    </citation>
    <scope>NUCLEOTIDE SEQUENCE [LARGE SCALE GENOMIC DNA]</scope>
    <source>
        <strain evidence="7">KCTC 52640</strain>
    </source>
</reference>
<dbReference type="SUPFAM" id="SSF53850">
    <property type="entry name" value="Periplasmic binding protein-like II"/>
    <property type="match status" value="1"/>
</dbReference>
<dbReference type="InterPro" id="IPR000847">
    <property type="entry name" value="LysR_HTH_N"/>
</dbReference>
<evidence type="ECO:0000259" key="5">
    <source>
        <dbReference type="PROSITE" id="PS50931"/>
    </source>
</evidence>
<feature type="domain" description="HTH lysR-type" evidence="5">
    <location>
        <begin position="1"/>
        <end position="58"/>
    </location>
</feature>
<comment type="similarity">
    <text evidence="1">Belongs to the LysR transcriptional regulatory family.</text>
</comment>
<keyword evidence="3" id="KW-0238">DNA-binding</keyword>
<dbReference type="InterPro" id="IPR036390">
    <property type="entry name" value="WH_DNA-bd_sf"/>
</dbReference>
<name>A0ABV7ERI5_9GAMM</name>
<dbReference type="PANTHER" id="PTHR30126:SF77">
    <property type="entry name" value="TRANSCRIPTIONAL REGULATORY PROTEIN"/>
    <property type="match status" value="1"/>
</dbReference>
<dbReference type="Pfam" id="PF00126">
    <property type="entry name" value="HTH_1"/>
    <property type="match status" value="1"/>
</dbReference>
<evidence type="ECO:0000313" key="7">
    <source>
        <dbReference type="Proteomes" id="UP001595462"/>
    </source>
</evidence>
<keyword evidence="4" id="KW-0804">Transcription</keyword>
<evidence type="ECO:0000313" key="6">
    <source>
        <dbReference type="EMBL" id="MFC3105369.1"/>
    </source>
</evidence>
<dbReference type="PROSITE" id="PS50931">
    <property type="entry name" value="HTH_LYSR"/>
    <property type="match status" value="1"/>
</dbReference>
<dbReference type="InterPro" id="IPR036388">
    <property type="entry name" value="WH-like_DNA-bd_sf"/>
</dbReference>
<comment type="caution">
    <text evidence="6">The sequence shown here is derived from an EMBL/GenBank/DDBJ whole genome shotgun (WGS) entry which is preliminary data.</text>
</comment>
<proteinExistence type="inferred from homology"/>
<evidence type="ECO:0000256" key="2">
    <source>
        <dbReference type="ARBA" id="ARBA00023015"/>
    </source>
</evidence>
<dbReference type="Pfam" id="PF03466">
    <property type="entry name" value="LysR_substrate"/>
    <property type="match status" value="1"/>
</dbReference>
<dbReference type="RefSeq" id="WP_380690925.1">
    <property type="nucleotide sequence ID" value="NZ_JBHRSS010000008.1"/>
</dbReference>
<evidence type="ECO:0000256" key="1">
    <source>
        <dbReference type="ARBA" id="ARBA00009437"/>
    </source>
</evidence>
<keyword evidence="2" id="KW-0805">Transcription regulation</keyword>
<dbReference type="CDD" id="cd05466">
    <property type="entry name" value="PBP2_LTTR_substrate"/>
    <property type="match status" value="1"/>
</dbReference>
<evidence type="ECO:0000256" key="4">
    <source>
        <dbReference type="ARBA" id="ARBA00023163"/>
    </source>
</evidence>
<dbReference type="InterPro" id="IPR005119">
    <property type="entry name" value="LysR_subst-bd"/>
</dbReference>
<accession>A0ABV7ERI5</accession>
<keyword evidence="7" id="KW-1185">Reference proteome</keyword>
<dbReference type="Proteomes" id="UP001595462">
    <property type="component" value="Unassembled WGS sequence"/>
</dbReference>
<dbReference type="EMBL" id="JBHRSS010000008">
    <property type="protein sequence ID" value="MFC3105369.1"/>
    <property type="molecule type" value="Genomic_DNA"/>
</dbReference>
<gene>
    <name evidence="6" type="ORF">ACFOSU_15940</name>
</gene>
<evidence type="ECO:0000256" key="3">
    <source>
        <dbReference type="ARBA" id="ARBA00023125"/>
    </source>
</evidence>
<dbReference type="PRINTS" id="PR00039">
    <property type="entry name" value="HTHLYSR"/>
</dbReference>
<dbReference type="Gene3D" id="1.10.10.10">
    <property type="entry name" value="Winged helix-like DNA-binding domain superfamily/Winged helix DNA-binding domain"/>
    <property type="match status" value="1"/>
</dbReference>
<protein>
    <submittedName>
        <fullName evidence="6">LysR substrate-binding domain-containing protein</fullName>
    </submittedName>
</protein>
<dbReference type="PANTHER" id="PTHR30126">
    <property type="entry name" value="HTH-TYPE TRANSCRIPTIONAL REGULATOR"/>
    <property type="match status" value="1"/>
</dbReference>
<dbReference type="SUPFAM" id="SSF46785">
    <property type="entry name" value="Winged helix' DNA-binding domain"/>
    <property type="match status" value="1"/>
</dbReference>
<dbReference type="Gene3D" id="3.40.190.10">
    <property type="entry name" value="Periplasmic binding protein-like II"/>
    <property type="match status" value="2"/>
</dbReference>
<sequence>MKLQQLETFFWAAKLGSFGAAADRLHATQSAVSMRIRELERGLGVLLFDRSKRSVKLTDKGRELVDYASRMLDLEADIEYRIATPHALTGSLRLGVAEVVSTTWLPQLIQAIAQCYPGVRLEIDEALTADLMRELQDGQLELVLSPGHTPDMRARTQSLGHVQFAWVANPALGLGGREHTPESLAEMPIIGLKNASFHHAGIENWFRRANVRCRYLARCKSLAVAAAMATAGTGIAYVPVRCFQQEIAQGRLEVLATERQFPPVTFVAALAVDEFHPIATRVADLAATVSDFERD</sequence>